<dbReference type="InterPro" id="IPR002178">
    <property type="entry name" value="PTS_EIIA_type-2_dom"/>
</dbReference>
<dbReference type="Pfam" id="PF00874">
    <property type="entry name" value="PRD"/>
    <property type="match status" value="1"/>
</dbReference>
<evidence type="ECO:0000313" key="7">
    <source>
        <dbReference type="EMBL" id="PHM66312.1"/>
    </source>
</evidence>
<dbReference type="InterPro" id="IPR011608">
    <property type="entry name" value="PRD"/>
</dbReference>
<feature type="domain" description="PRD" evidence="6">
    <location>
        <begin position="283"/>
        <end position="389"/>
    </location>
</feature>
<dbReference type="EMBL" id="NJAJ01000009">
    <property type="protein sequence ID" value="PHM66312.1"/>
    <property type="molecule type" value="Genomic_DNA"/>
</dbReference>
<dbReference type="RefSeq" id="WP_099124391.1">
    <property type="nucleotide sequence ID" value="NZ_CAWNRH010000170.1"/>
</dbReference>
<dbReference type="Proteomes" id="UP000222366">
    <property type="component" value="Unassembled WGS sequence"/>
</dbReference>
<dbReference type="Pfam" id="PF05043">
    <property type="entry name" value="Mga"/>
    <property type="match status" value="1"/>
</dbReference>
<sequence length="639" mass="74269">MLRPKQKELLNYLMEQNNPVLAVKLSQVLNVSIRTVKNYVLEINESYRSKIIISGRSGYVLSSDSNLKLKQKLSDFPRTYQERACYLIKSILLFRKSNKIYDLSADLYISDSTLKSVIYKMNGSFEKFNVRFLCKNNRFEIIGSELDLRELAYHTIMEQADYRTLDLKKLVILFGEQQVEIISDIIAQVFNNRGYSVYELSYTNLVLRFLILLKRLNYGKYLKNQLAFIEENQGLKSITEELCDRLQDTFNTPIEENERKFCYTLLKINTNITQTGKSKLIESDKADLYQLSRQLAESVAEHYLINLATDDFISLFCLHIAGLKIRLQHNVHTRNPMLDMIKKECRTVFDIAVFISLQLNEFFGNKLNEDEISFLALHVGAEFERQKTKGHKVQTVLLCPGYKGIENKIYHQLLRDFGDEINIIKIISQPSELECFEFELLITTINIPFSHKYETVCISPFQMRDRRAQLLGKIDIANANRKRRALQRNFDLFFEPGLFWFEPGFQHRDELIDVLCQTMFAKGYTEADFVSYVYQRESASSTAFGMLALPHSAKMDAIKTGVAVAISPKGILWGESERVHVVFLIAINRIDRACFAECYDALLDVFSQDEMINQLNKITCFEQFRRIFIRSGDNVDIER</sequence>
<feature type="domain" description="PTS EIIA type-2" evidence="5">
    <location>
        <begin position="492"/>
        <end position="631"/>
    </location>
</feature>
<feature type="domain" description="PRD" evidence="6">
    <location>
        <begin position="173"/>
        <end position="276"/>
    </location>
</feature>
<dbReference type="PANTHER" id="PTHR30185:SF12">
    <property type="entry name" value="TRANSCRIPTIONAL REGULATOR MANR"/>
    <property type="match status" value="1"/>
</dbReference>
<dbReference type="Gene3D" id="1.10.1790.10">
    <property type="entry name" value="PRD domain"/>
    <property type="match status" value="2"/>
</dbReference>
<name>A0A2D0KSA5_9GAMM</name>
<keyword evidence="4" id="KW-0804">Transcription</keyword>
<protein>
    <submittedName>
        <fullName evidence="7">Transcriptional regulator</fullName>
    </submittedName>
</protein>
<dbReference type="PROSITE" id="PS51094">
    <property type="entry name" value="PTS_EIIA_TYPE_2"/>
    <property type="match status" value="1"/>
</dbReference>
<evidence type="ECO:0000256" key="2">
    <source>
        <dbReference type="ARBA" id="ARBA00023015"/>
    </source>
</evidence>
<dbReference type="PANTHER" id="PTHR30185">
    <property type="entry name" value="CRYPTIC BETA-GLUCOSIDE BGL OPERON ANTITERMINATOR"/>
    <property type="match status" value="1"/>
</dbReference>
<dbReference type="Gene3D" id="1.10.10.10">
    <property type="entry name" value="Winged helix-like DNA-binding domain superfamily/Winged helix DNA-binding domain"/>
    <property type="match status" value="1"/>
</dbReference>
<evidence type="ECO:0000313" key="8">
    <source>
        <dbReference type="Proteomes" id="UP000222366"/>
    </source>
</evidence>
<evidence type="ECO:0000256" key="3">
    <source>
        <dbReference type="ARBA" id="ARBA00023159"/>
    </source>
</evidence>
<evidence type="ECO:0000259" key="5">
    <source>
        <dbReference type="PROSITE" id="PS51094"/>
    </source>
</evidence>
<evidence type="ECO:0000256" key="1">
    <source>
        <dbReference type="ARBA" id="ARBA00022737"/>
    </source>
</evidence>
<dbReference type="InterPro" id="IPR036634">
    <property type="entry name" value="PRD_sf"/>
</dbReference>
<dbReference type="InterPro" id="IPR050661">
    <property type="entry name" value="BglG_antiterminators"/>
</dbReference>
<reference evidence="7 8" key="1">
    <citation type="journal article" date="2017" name="Nat. Microbiol.">
        <title>Natural product diversity associated with the nematode symbionts Photorhabdus and Xenorhabdus.</title>
        <authorList>
            <person name="Tobias N.J."/>
            <person name="Wolff H."/>
            <person name="Djahanschiri B."/>
            <person name="Grundmann F."/>
            <person name="Kronenwerth M."/>
            <person name="Shi Y.M."/>
            <person name="Simonyi S."/>
            <person name="Grun P."/>
            <person name="Shapiro-Ilan D."/>
            <person name="Pidot S.J."/>
            <person name="Stinear T.P."/>
            <person name="Ebersberger I."/>
            <person name="Bode H.B."/>
        </authorList>
    </citation>
    <scope>NUCLEOTIDE SEQUENCE [LARGE SCALE GENOMIC DNA]</scope>
    <source>
        <strain evidence="7 8">DSM 17904</strain>
    </source>
</reference>
<keyword evidence="2" id="KW-0805">Transcription regulation</keyword>
<dbReference type="SUPFAM" id="SSF63520">
    <property type="entry name" value="PTS-regulatory domain, PRD"/>
    <property type="match status" value="2"/>
</dbReference>
<evidence type="ECO:0000259" key="6">
    <source>
        <dbReference type="PROSITE" id="PS51372"/>
    </source>
</evidence>
<proteinExistence type="predicted"/>
<dbReference type="Pfam" id="PF00359">
    <property type="entry name" value="PTS_EIIA_2"/>
    <property type="match status" value="1"/>
</dbReference>
<dbReference type="Gene3D" id="3.40.930.10">
    <property type="entry name" value="Mannitol-specific EII, Chain A"/>
    <property type="match status" value="1"/>
</dbReference>
<keyword evidence="1" id="KW-0677">Repeat</keyword>
<keyword evidence="3" id="KW-0010">Activator</keyword>
<dbReference type="AlphaFoldDB" id="A0A2D0KSA5"/>
<organism evidence="7 8">
    <name type="scientific">Xenorhabdus stockiae</name>
    <dbReference type="NCBI Taxonomy" id="351614"/>
    <lineage>
        <taxon>Bacteria</taxon>
        <taxon>Pseudomonadati</taxon>
        <taxon>Pseudomonadota</taxon>
        <taxon>Gammaproteobacteria</taxon>
        <taxon>Enterobacterales</taxon>
        <taxon>Morganellaceae</taxon>
        <taxon>Xenorhabdus</taxon>
    </lineage>
</organism>
<gene>
    <name evidence="7" type="ORF">Xsto_01244</name>
</gene>
<dbReference type="InterPro" id="IPR036388">
    <property type="entry name" value="WH-like_DNA-bd_sf"/>
</dbReference>
<keyword evidence="8" id="KW-1185">Reference proteome</keyword>
<comment type="caution">
    <text evidence="7">The sequence shown here is derived from an EMBL/GenBank/DDBJ whole genome shotgun (WGS) entry which is preliminary data.</text>
</comment>
<dbReference type="InterPro" id="IPR016152">
    <property type="entry name" value="PTrfase/Anion_transptr"/>
</dbReference>
<dbReference type="GO" id="GO:0006355">
    <property type="term" value="P:regulation of DNA-templated transcription"/>
    <property type="evidence" value="ECO:0007669"/>
    <property type="project" value="InterPro"/>
</dbReference>
<accession>A0A2D0KSA5</accession>
<evidence type="ECO:0000256" key="4">
    <source>
        <dbReference type="ARBA" id="ARBA00023163"/>
    </source>
</evidence>
<dbReference type="SUPFAM" id="SSF55804">
    <property type="entry name" value="Phoshotransferase/anion transport protein"/>
    <property type="match status" value="1"/>
</dbReference>
<dbReference type="InterPro" id="IPR007737">
    <property type="entry name" value="Mga_HTH"/>
</dbReference>
<dbReference type="PROSITE" id="PS51372">
    <property type="entry name" value="PRD_2"/>
    <property type="match status" value="2"/>
</dbReference>